<evidence type="ECO:0000313" key="2">
    <source>
        <dbReference type="Proteomes" id="UP000199169"/>
    </source>
</evidence>
<evidence type="ECO:0000313" key="1">
    <source>
        <dbReference type="EMBL" id="SBT03953.1"/>
    </source>
</evidence>
<dbReference type="Proteomes" id="UP000199169">
    <property type="component" value="Unassembled WGS sequence"/>
</dbReference>
<keyword evidence="2" id="KW-1185">Reference proteome</keyword>
<dbReference type="AlphaFoldDB" id="A0A1A8XJ37"/>
<proteinExistence type="predicted"/>
<sequence length="19" mass="2063">MAKAKVNDTTAPLDFEAKL</sequence>
<organism evidence="1 2">
    <name type="scientific">Candidatus Accumulibacter aalborgensis</name>
    <dbReference type="NCBI Taxonomy" id="1860102"/>
    <lineage>
        <taxon>Bacteria</taxon>
        <taxon>Pseudomonadati</taxon>
        <taxon>Pseudomonadota</taxon>
        <taxon>Betaproteobacteria</taxon>
        <taxon>Candidatus Accumulibacter</taxon>
    </lineage>
</organism>
<gene>
    <name evidence="1" type="ORF">ACCAA_1220006</name>
</gene>
<dbReference type="STRING" id="1860102.ACCAA_1220006"/>
<name>A0A1A8XJ37_9PROT</name>
<reference evidence="1 2" key="1">
    <citation type="submission" date="2016-06" db="EMBL/GenBank/DDBJ databases">
        <authorList>
            <person name="Kjaerup R.B."/>
            <person name="Dalgaard T.S."/>
            <person name="Juul-Madsen H.R."/>
        </authorList>
    </citation>
    <scope>NUCLEOTIDE SEQUENCE [LARGE SCALE GENOMIC DNA]</scope>
    <source>
        <strain evidence="1">3</strain>
    </source>
</reference>
<protein>
    <submittedName>
        <fullName evidence="1">Uncharacterized protein</fullName>
    </submittedName>
</protein>
<dbReference type="EMBL" id="FLQX01000027">
    <property type="protein sequence ID" value="SBT03953.1"/>
    <property type="molecule type" value="Genomic_DNA"/>
</dbReference>
<accession>A0A1A8XJ37</accession>